<evidence type="ECO:0000313" key="3">
    <source>
        <dbReference type="Proteomes" id="UP000652427"/>
    </source>
</evidence>
<dbReference type="PROSITE" id="PS51832">
    <property type="entry name" value="HD_GYP"/>
    <property type="match status" value="1"/>
</dbReference>
<reference evidence="2 3" key="1">
    <citation type="submission" date="2020-06" db="EMBL/GenBank/DDBJ databases">
        <authorList>
            <person name="Kim S.-J."/>
            <person name="Park S.-J."/>
        </authorList>
    </citation>
    <scope>NUCLEOTIDE SEQUENCE [LARGE SCALE GENOMIC DNA]</scope>
    <source>
        <strain evidence="2 3">SW-151</strain>
    </source>
</reference>
<sequence length="431" mass="48001">MLRKIQASQLEPGMFIHSMEGSWFDHPFWRSRFLLNDESQIEQILSSDVTRVTIDESRGKKLSASSKPLAVLAAEEAKVYTPKLAKVLKQSAQERPRSYLREVAEPVFNRLTPRERAAEVRKASGTIKRSRAAVMAMFEDARHGKAVKPRKLAPLVKQISRSVNIDPTIILNIARIKTKDEYTYLHSVSVCALMINLARKMGFPERQMHDIGLAGLLHDIGKTCIPDSILSKPGKLDASEWDVIRNHPQRGHEILTESEGISDVVLEVCLRHHEKMDGTGYPGKLFADNLSIFTRMASICDVYDAITSQRPYNAPLSASEALAEMMSWSGHFDQLIFCDFVDSLGILPVGTLVRLNQDELAIVIGESPSNYSVPIVRSFHSLETDLPISGKDIDLGRERSRKLVAVEDPADWGFPDWSGTSALVLSKSPAG</sequence>
<dbReference type="PANTHER" id="PTHR43155">
    <property type="entry name" value="CYCLIC DI-GMP PHOSPHODIESTERASE PA4108-RELATED"/>
    <property type="match status" value="1"/>
</dbReference>
<dbReference type="PANTHER" id="PTHR43155:SF2">
    <property type="entry name" value="CYCLIC DI-GMP PHOSPHODIESTERASE PA4108"/>
    <property type="match status" value="1"/>
</dbReference>
<comment type="caution">
    <text evidence="2">The sequence shown here is derived from an EMBL/GenBank/DDBJ whole genome shotgun (WGS) entry which is preliminary data.</text>
</comment>
<dbReference type="CDD" id="cd00077">
    <property type="entry name" value="HDc"/>
    <property type="match status" value="1"/>
</dbReference>
<dbReference type="NCBIfam" id="TIGR00277">
    <property type="entry name" value="HDIG"/>
    <property type="match status" value="1"/>
</dbReference>
<evidence type="ECO:0000313" key="2">
    <source>
        <dbReference type="EMBL" id="NVD27323.1"/>
    </source>
</evidence>
<dbReference type="Pfam" id="PF13487">
    <property type="entry name" value="HD_5"/>
    <property type="match status" value="1"/>
</dbReference>
<dbReference type="InterPro" id="IPR003607">
    <property type="entry name" value="HD/PDEase_dom"/>
</dbReference>
<keyword evidence="3" id="KW-1185">Reference proteome</keyword>
<dbReference type="RefSeq" id="WP_176278864.1">
    <property type="nucleotide sequence ID" value="NZ_JABWMH010000002.1"/>
</dbReference>
<dbReference type="SUPFAM" id="SSF109604">
    <property type="entry name" value="HD-domain/PDEase-like"/>
    <property type="match status" value="1"/>
</dbReference>
<dbReference type="InterPro" id="IPR037522">
    <property type="entry name" value="HD_GYP_dom"/>
</dbReference>
<dbReference type="InterPro" id="IPR006675">
    <property type="entry name" value="HDIG_dom"/>
</dbReference>
<dbReference type="EMBL" id="JABWMH010000002">
    <property type="protein sequence ID" value="NVD27323.1"/>
    <property type="molecule type" value="Genomic_DNA"/>
</dbReference>
<organism evidence="2 3">
    <name type="scientific">Parasphingorhabdus flavimaris</name>
    <dbReference type="NCBI Taxonomy" id="266812"/>
    <lineage>
        <taxon>Bacteria</taxon>
        <taxon>Pseudomonadati</taxon>
        <taxon>Pseudomonadota</taxon>
        <taxon>Alphaproteobacteria</taxon>
        <taxon>Sphingomonadales</taxon>
        <taxon>Sphingomonadaceae</taxon>
        <taxon>Parasphingorhabdus</taxon>
    </lineage>
</organism>
<name>A0ABX2N0T4_9SPHN</name>
<accession>A0ABX2N0T4</accession>
<dbReference type="Gene3D" id="1.10.3210.10">
    <property type="entry name" value="Hypothetical protein af1432"/>
    <property type="match status" value="1"/>
</dbReference>
<protein>
    <submittedName>
        <fullName evidence="2">HD-GYP domain-containing protein</fullName>
    </submittedName>
</protein>
<gene>
    <name evidence="2" type="ORF">HUO14_05335</name>
</gene>
<evidence type="ECO:0000259" key="1">
    <source>
        <dbReference type="PROSITE" id="PS51832"/>
    </source>
</evidence>
<dbReference type="Pfam" id="PF11871">
    <property type="entry name" value="DUF3391"/>
    <property type="match status" value="1"/>
</dbReference>
<feature type="domain" description="HD-GYP" evidence="1">
    <location>
        <begin position="161"/>
        <end position="356"/>
    </location>
</feature>
<dbReference type="Proteomes" id="UP000652427">
    <property type="component" value="Unassembled WGS sequence"/>
</dbReference>
<proteinExistence type="predicted"/>
<dbReference type="SMART" id="SM00471">
    <property type="entry name" value="HDc"/>
    <property type="match status" value="1"/>
</dbReference>
<dbReference type="InterPro" id="IPR021812">
    <property type="entry name" value="DUF3391"/>
</dbReference>